<sequence>MKLKPSIRASKIDSKVSLIGVSGEKSWSSREIPLEIMIGDAPLARRETLKFVIVRSDSPYNMLLGRTTMQKIGIVVSTVHEAIKFHTAKGIETVFSTYESDKIKEGMKKVRETPPASTKGVLSCTKAEEKCTQSNGVSWRFLAKEETGTVLADVLRGPADYEHQQSETSESAAKVESQPETTTIEKDKVLTPQDEILVDEILKELVELKAVSTDEAYTVLVFVALITEMPSSSNHQQIHIPKMQTSKNWLPSILILLTNPRSTDGLYERLPEMISDNLSLKLTSLIVDNIKHKMPNLIKKSLNSNVSNLLNVLNKLETQGFLSKIMHSTIVVHDDLLSTIITAKNLTSNINKTSGNMAELVDLLTQYIYNNIPSSLPFNFDDEKDQSATHAPEIPASA</sequence>
<evidence type="ECO:0000256" key="1">
    <source>
        <dbReference type="SAM" id="MobiDB-lite"/>
    </source>
</evidence>
<dbReference type="EMBL" id="BQNB010021126">
    <property type="protein sequence ID" value="GJU03163.1"/>
    <property type="molecule type" value="Genomic_DNA"/>
</dbReference>
<reference evidence="2" key="2">
    <citation type="submission" date="2022-01" db="EMBL/GenBank/DDBJ databases">
        <authorList>
            <person name="Yamashiro T."/>
            <person name="Shiraishi A."/>
            <person name="Satake H."/>
            <person name="Nakayama K."/>
        </authorList>
    </citation>
    <scope>NUCLEOTIDE SEQUENCE</scope>
</reference>
<dbReference type="Proteomes" id="UP001151760">
    <property type="component" value="Unassembled WGS sequence"/>
</dbReference>
<name>A0ABQ5IV33_9ASTR</name>
<keyword evidence="3" id="KW-1185">Reference proteome</keyword>
<evidence type="ECO:0000313" key="2">
    <source>
        <dbReference type="EMBL" id="GJU03163.1"/>
    </source>
</evidence>
<evidence type="ECO:0000313" key="3">
    <source>
        <dbReference type="Proteomes" id="UP001151760"/>
    </source>
</evidence>
<proteinExistence type="predicted"/>
<organism evidence="2 3">
    <name type="scientific">Tanacetum coccineum</name>
    <dbReference type="NCBI Taxonomy" id="301880"/>
    <lineage>
        <taxon>Eukaryota</taxon>
        <taxon>Viridiplantae</taxon>
        <taxon>Streptophyta</taxon>
        <taxon>Embryophyta</taxon>
        <taxon>Tracheophyta</taxon>
        <taxon>Spermatophyta</taxon>
        <taxon>Magnoliopsida</taxon>
        <taxon>eudicotyledons</taxon>
        <taxon>Gunneridae</taxon>
        <taxon>Pentapetalae</taxon>
        <taxon>asterids</taxon>
        <taxon>campanulids</taxon>
        <taxon>Asterales</taxon>
        <taxon>Asteraceae</taxon>
        <taxon>Asteroideae</taxon>
        <taxon>Anthemideae</taxon>
        <taxon>Anthemidinae</taxon>
        <taxon>Tanacetum</taxon>
    </lineage>
</organism>
<comment type="caution">
    <text evidence="2">The sequence shown here is derived from an EMBL/GenBank/DDBJ whole genome shotgun (WGS) entry which is preliminary data.</text>
</comment>
<protein>
    <submittedName>
        <fullName evidence="2">Uncharacterized protein</fullName>
    </submittedName>
</protein>
<reference evidence="2" key="1">
    <citation type="journal article" date="2022" name="Int. J. Mol. Sci.">
        <title>Draft Genome of Tanacetum Coccineum: Genomic Comparison of Closely Related Tanacetum-Family Plants.</title>
        <authorList>
            <person name="Yamashiro T."/>
            <person name="Shiraishi A."/>
            <person name="Nakayama K."/>
            <person name="Satake H."/>
        </authorList>
    </citation>
    <scope>NUCLEOTIDE SEQUENCE</scope>
</reference>
<gene>
    <name evidence="2" type="ORF">Tco_1113501</name>
</gene>
<accession>A0ABQ5IV33</accession>
<feature type="region of interest" description="Disordered" evidence="1">
    <location>
        <begin position="160"/>
        <end position="181"/>
    </location>
</feature>